<gene>
    <name evidence="2" type="ORF">BboS125_00012</name>
</gene>
<feature type="transmembrane region" description="Helical" evidence="1">
    <location>
        <begin position="12"/>
        <end position="29"/>
    </location>
</feature>
<evidence type="ECO:0000313" key="3">
    <source>
        <dbReference type="Proteomes" id="UP000275028"/>
    </source>
</evidence>
<proteinExistence type="predicted"/>
<dbReference type="Proteomes" id="UP000275028">
    <property type="component" value="Segment"/>
</dbReference>
<feature type="transmembrane region" description="Helical" evidence="1">
    <location>
        <begin position="38"/>
        <end position="55"/>
    </location>
</feature>
<dbReference type="Pfam" id="PF16079">
    <property type="entry name" value="Phage_holin_5_2"/>
    <property type="match status" value="1"/>
</dbReference>
<keyword evidence="1" id="KW-0812">Transmembrane</keyword>
<evidence type="ECO:0000313" key="2">
    <source>
        <dbReference type="EMBL" id="AYP68382.1"/>
    </source>
</evidence>
<sequence>MDFVTLLQEYVVEQALIVAVALWVLGFLLKKSSVKDKYIIWVLLVVGIGLVIGLLGINVDAVIQGILVTGLAILGHQIVRQTTKDE</sequence>
<keyword evidence="3" id="KW-1185">Reference proteome</keyword>
<organism evidence="2 3">
    <name type="scientific">Bacillus phage vB_BboS-125</name>
    <dbReference type="NCBI Taxonomy" id="2419618"/>
    <lineage>
        <taxon>Viruses</taxon>
        <taxon>Duplodnaviria</taxon>
        <taxon>Heunggongvirae</taxon>
        <taxon>Uroviricota</taxon>
        <taxon>Caudoviricetes</taxon>
        <taxon>Elmenteitavirus</taxon>
        <taxon>Elmenteitavirus ev125</taxon>
    </lineage>
</organism>
<keyword evidence="1" id="KW-1133">Transmembrane helix</keyword>
<name>A0A3G3BVS3_9CAUD</name>
<reference evidence="2 3" key="1">
    <citation type="submission" date="2018-09" db="EMBL/GenBank/DDBJ databases">
        <title>Comparative Genomic Analysis of Eight Novel Haloalkaliphilic Bacteriophages from Lake Elmenteita, Kenya.</title>
        <authorList>
            <person name="Akhwale J.K."/>
        </authorList>
    </citation>
    <scope>NUCLEOTIDE SEQUENCE [LARGE SCALE GENOMIC DNA]</scope>
</reference>
<dbReference type="InterPro" id="IPR032111">
    <property type="entry name" value="Clostridium_phage_holin"/>
</dbReference>
<feature type="transmembrane region" description="Helical" evidence="1">
    <location>
        <begin position="61"/>
        <end position="79"/>
    </location>
</feature>
<dbReference type="EMBL" id="MH884509">
    <property type="protein sequence ID" value="AYP68382.1"/>
    <property type="molecule type" value="Genomic_DNA"/>
</dbReference>
<evidence type="ECO:0000256" key="1">
    <source>
        <dbReference type="SAM" id="Phobius"/>
    </source>
</evidence>
<accession>A0A3G3BVS3</accession>
<keyword evidence="1" id="KW-0472">Membrane</keyword>
<protein>
    <submittedName>
        <fullName evidence="2">Putative holin protein</fullName>
    </submittedName>
</protein>